<keyword evidence="3" id="KW-1185">Reference proteome</keyword>
<dbReference type="Proteomes" id="UP000675881">
    <property type="component" value="Chromosome 5"/>
</dbReference>
<dbReference type="EMBL" id="HG994584">
    <property type="protein sequence ID" value="CAF2957556.1"/>
    <property type="molecule type" value="Genomic_DNA"/>
</dbReference>
<protein>
    <submittedName>
        <fullName evidence="2">(salmon louse) hypothetical protein</fullName>
    </submittedName>
</protein>
<dbReference type="AlphaFoldDB" id="A0A7R8CX38"/>
<feature type="compositionally biased region" description="Basic and acidic residues" evidence="1">
    <location>
        <begin position="78"/>
        <end position="100"/>
    </location>
</feature>
<organism evidence="2 3">
    <name type="scientific">Lepeophtheirus salmonis</name>
    <name type="common">Salmon louse</name>
    <name type="synonym">Caligus salmonis</name>
    <dbReference type="NCBI Taxonomy" id="72036"/>
    <lineage>
        <taxon>Eukaryota</taxon>
        <taxon>Metazoa</taxon>
        <taxon>Ecdysozoa</taxon>
        <taxon>Arthropoda</taxon>
        <taxon>Crustacea</taxon>
        <taxon>Multicrustacea</taxon>
        <taxon>Hexanauplia</taxon>
        <taxon>Copepoda</taxon>
        <taxon>Siphonostomatoida</taxon>
        <taxon>Caligidae</taxon>
        <taxon>Lepeophtheirus</taxon>
    </lineage>
</organism>
<evidence type="ECO:0000256" key="1">
    <source>
        <dbReference type="SAM" id="MobiDB-lite"/>
    </source>
</evidence>
<accession>A0A7R8CX38</accession>
<feature type="region of interest" description="Disordered" evidence="1">
    <location>
        <begin position="78"/>
        <end position="122"/>
    </location>
</feature>
<name>A0A7R8CX38_LEPSM</name>
<proteinExistence type="predicted"/>
<evidence type="ECO:0000313" key="3">
    <source>
        <dbReference type="Proteomes" id="UP000675881"/>
    </source>
</evidence>
<evidence type="ECO:0000313" key="2">
    <source>
        <dbReference type="EMBL" id="CAF2957556.1"/>
    </source>
</evidence>
<sequence length="122" mass="13948">MKAKVLESYPEPNPEDPDAGKYFIKYKNLVTIRFSGVQLLYQNCFQYGHAHVNCNRKGLKIKEYKSLLALKIDEIKNNKSGGESKRRGMDMMKERMDNKNCSESPTLEEDINNHGSITVCDG</sequence>
<gene>
    <name evidence="2" type="ORF">LSAA_9973</name>
</gene>
<reference evidence="2" key="1">
    <citation type="submission" date="2021-02" db="EMBL/GenBank/DDBJ databases">
        <authorList>
            <person name="Bekaert M."/>
        </authorList>
    </citation>
    <scope>NUCLEOTIDE SEQUENCE</scope>
    <source>
        <strain evidence="2">IoA-00</strain>
    </source>
</reference>